<dbReference type="NCBIfam" id="TIGR01683">
    <property type="entry name" value="thiS"/>
    <property type="match status" value="1"/>
</dbReference>
<organism evidence="1 2">
    <name type="scientific">Pantoea rwandensis</name>
    <dbReference type="NCBI Taxonomy" id="1076550"/>
    <lineage>
        <taxon>Bacteria</taxon>
        <taxon>Pseudomonadati</taxon>
        <taxon>Pseudomonadota</taxon>
        <taxon>Gammaproteobacteria</taxon>
        <taxon>Enterobacterales</taxon>
        <taxon>Erwiniaceae</taxon>
        <taxon>Pantoea</taxon>
    </lineage>
</organism>
<dbReference type="Pfam" id="PF02597">
    <property type="entry name" value="ThiS"/>
    <property type="match status" value="1"/>
</dbReference>
<accession>A0A1X1D5R9</accession>
<dbReference type="PANTHER" id="PTHR34472">
    <property type="entry name" value="SULFUR CARRIER PROTEIN THIS"/>
    <property type="match status" value="1"/>
</dbReference>
<dbReference type="InterPro" id="IPR016155">
    <property type="entry name" value="Mopterin_synth/thiamin_S_b"/>
</dbReference>
<comment type="caution">
    <text evidence="1">The sequence shown here is derived from an EMBL/GenBank/DDBJ whole genome shotgun (WGS) entry which is preliminary data.</text>
</comment>
<dbReference type="Gene3D" id="3.10.20.30">
    <property type="match status" value="1"/>
</dbReference>
<dbReference type="InterPro" id="IPR012675">
    <property type="entry name" value="Beta-grasp_dom_sf"/>
</dbReference>
<dbReference type="CDD" id="cd00565">
    <property type="entry name" value="Ubl_ThiS"/>
    <property type="match status" value="1"/>
</dbReference>
<reference evidence="1 2" key="1">
    <citation type="journal article" date="2017" name="Antonie Van Leeuwenhoek">
        <title>Phylogenomic resolution of the bacterial genus Pantoea and its relationship with Erwinia and Tatumella.</title>
        <authorList>
            <person name="Palmer M."/>
            <person name="Steenkamp E.T."/>
            <person name="Coetzee M.P."/>
            <person name="Chan W.Y."/>
            <person name="van Zyl E."/>
            <person name="De Maayer P."/>
            <person name="Coutinho T.A."/>
            <person name="Blom J."/>
            <person name="Smits T.H."/>
            <person name="Duffy B."/>
            <person name="Venter S.N."/>
        </authorList>
    </citation>
    <scope>NUCLEOTIDE SEQUENCE [LARGE SCALE GENOMIC DNA]</scope>
    <source>
        <strain evidence="1 2">LMG 26275</strain>
    </source>
</reference>
<dbReference type="SUPFAM" id="SSF54285">
    <property type="entry name" value="MoaD/ThiS"/>
    <property type="match status" value="1"/>
</dbReference>
<name>A0A1X1D5R9_9GAMM</name>
<dbReference type="EMBL" id="MLFR01000001">
    <property type="protein sequence ID" value="ORM72035.1"/>
    <property type="molecule type" value="Genomic_DNA"/>
</dbReference>
<evidence type="ECO:0000313" key="1">
    <source>
        <dbReference type="EMBL" id="ORM72035.1"/>
    </source>
</evidence>
<dbReference type="OrthoDB" id="9800283at2"/>
<sequence>MNIQLNGRAIRTEAKTLSELLIEQQIDAACVASAFNGHFVPKSQYSNQALEEGCQLEVLSPMQGG</sequence>
<protein>
    <submittedName>
        <fullName evidence="1">Thiamine biosynthesis protein ThiS</fullName>
    </submittedName>
</protein>
<dbReference type="PANTHER" id="PTHR34472:SF1">
    <property type="entry name" value="SULFUR CARRIER PROTEIN THIS"/>
    <property type="match status" value="1"/>
</dbReference>
<proteinExistence type="predicted"/>
<dbReference type="RefSeq" id="WP_084931791.1">
    <property type="nucleotide sequence ID" value="NZ_MLFR01000001.1"/>
</dbReference>
<dbReference type="InterPro" id="IPR003749">
    <property type="entry name" value="ThiS/MoaD-like"/>
</dbReference>
<gene>
    <name evidence="1" type="ORF">HA51_02980</name>
</gene>
<dbReference type="AlphaFoldDB" id="A0A1X1D5R9"/>
<dbReference type="InterPro" id="IPR010035">
    <property type="entry name" value="Thi_S"/>
</dbReference>
<evidence type="ECO:0000313" key="2">
    <source>
        <dbReference type="Proteomes" id="UP000193558"/>
    </source>
</evidence>
<dbReference type="Proteomes" id="UP000193558">
    <property type="component" value="Unassembled WGS sequence"/>
</dbReference>